<reference evidence="8" key="1">
    <citation type="journal article" date="2018" name="Nat. Microbiol.">
        <title>Leveraging single-cell genomics to expand the fungal tree of life.</title>
        <authorList>
            <person name="Ahrendt S.R."/>
            <person name="Quandt C.A."/>
            <person name="Ciobanu D."/>
            <person name="Clum A."/>
            <person name="Salamov A."/>
            <person name="Andreopoulos B."/>
            <person name="Cheng J.F."/>
            <person name="Woyke T."/>
            <person name="Pelin A."/>
            <person name="Henrissat B."/>
            <person name="Reynolds N.K."/>
            <person name="Benny G.L."/>
            <person name="Smith M.E."/>
            <person name="James T.Y."/>
            <person name="Grigoriev I.V."/>
        </authorList>
    </citation>
    <scope>NUCLEOTIDE SEQUENCE [LARGE SCALE GENOMIC DNA]</scope>
</reference>
<dbReference type="Pfam" id="PF13432">
    <property type="entry name" value="TPR_16"/>
    <property type="match status" value="1"/>
</dbReference>
<comment type="subcellular location">
    <subcellularLocation>
        <location evidence="1">Cytoplasm</location>
    </subcellularLocation>
</comment>
<evidence type="ECO:0000256" key="5">
    <source>
        <dbReference type="ARBA" id="ARBA00022737"/>
    </source>
</evidence>
<comment type="similarity">
    <text evidence="2">Belongs to the NCF2/NOXA1 family.</text>
</comment>
<accession>A0A4P9Y977</accession>
<keyword evidence="6" id="KW-0802">TPR repeat</keyword>
<feature type="non-terminal residue" evidence="7">
    <location>
        <position position="216"/>
    </location>
</feature>
<dbReference type="InterPro" id="IPR019734">
    <property type="entry name" value="TPR_rpt"/>
</dbReference>
<gene>
    <name evidence="7" type="ORF">BJ684DRAFT_1079</name>
</gene>
<organism evidence="7 8">
    <name type="scientific">Piptocephalis cylindrospora</name>
    <dbReference type="NCBI Taxonomy" id="1907219"/>
    <lineage>
        <taxon>Eukaryota</taxon>
        <taxon>Fungi</taxon>
        <taxon>Fungi incertae sedis</taxon>
        <taxon>Zoopagomycota</taxon>
        <taxon>Zoopagomycotina</taxon>
        <taxon>Zoopagomycetes</taxon>
        <taxon>Zoopagales</taxon>
        <taxon>Piptocephalidaceae</taxon>
        <taxon>Piptocephalis</taxon>
    </lineage>
</organism>
<sequence>MALKATLEQWNLAVEAYDQEDFNTALDLLETIADSAKIHFNIGVILAAAGDHESAIKSYIASLYLDQYFAIAYFQKGVSNVALGDWEAAFDDFNDALLYLRGNLFIDYTQLGLAFKLYSCEILFNRGLCYLQMGDEDLGIKDMETARNEKQVMTHDIIDQAASGDWKSCQVFGLPAGRLFRPSGDKVKNAKRVDYLGNSKIIAAVDERDTHVGFKG</sequence>
<evidence type="ECO:0000313" key="8">
    <source>
        <dbReference type="Proteomes" id="UP000267251"/>
    </source>
</evidence>
<evidence type="ECO:0000256" key="3">
    <source>
        <dbReference type="ARBA" id="ARBA00022443"/>
    </source>
</evidence>
<dbReference type="InterPro" id="IPR051864">
    <property type="entry name" value="NCF2_NOXA1"/>
</dbReference>
<evidence type="ECO:0000256" key="2">
    <source>
        <dbReference type="ARBA" id="ARBA00008051"/>
    </source>
</evidence>
<dbReference type="Proteomes" id="UP000267251">
    <property type="component" value="Unassembled WGS sequence"/>
</dbReference>
<dbReference type="FunFam" id="1.25.40.10:FF:000017">
    <property type="entry name" value="NADPH oxidase regulator NoxR"/>
    <property type="match status" value="1"/>
</dbReference>
<dbReference type="AlphaFoldDB" id="A0A4P9Y977"/>
<dbReference type="InterPro" id="IPR011990">
    <property type="entry name" value="TPR-like_helical_dom_sf"/>
</dbReference>
<dbReference type="PANTHER" id="PTHR15175:SF0">
    <property type="entry name" value="SH3 DOMAIN-CONTAINING PROTEIN C23A1.17"/>
    <property type="match status" value="1"/>
</dbReference>
<dbReference type="SMART" id="SM00028">
    <property type="entry name" value="TPR"/>
    <property type="match status" value="3"/>
</dbReference>
<dbReference type="SUPFAM" id="SSF48452">
    <property type="entry name" value="TPR-like"/>
    <property type="match status" value="1"/>
</dbReference>
<proteinExistence type="inferred from homology"/>
<name>A0A4P9Y977_9FUNG</name>
<keyword evidence="8" id="KW-1185">Reference proteome</keyword>
<evidence type="ECO:0000313" key="7">
    <source>
        <dbReference type="EMBL" id="RKP15352.1"/>
    </source>
</evidence>
<keyword evidence="3" id="KW-0728">SH3 domain</keyword>
<dbReference type="EMBL" id="KZ987738">
    <property type="protein sequence ID" value="RKP15352.1"/>
    <property type="molecule type" value="Genomic_DNA"/>
</dbReference>
<dbReference type="PANTHER" id="PTHR15175">
    <property type="entry name" value="NEUTROPHIL CYTOSOLIC FACTOR 2, NEUTROPHIL NADPH OXIDASE FACTOR 2"/>
    <property type="match status" value="1"/>
</dbReference>
<keyword evidence="4" id="KW-0963">Cytoplasm</keyword>
<protein>
    <submittedName>
        <fullName evidence="7">Uncharacterized protein</fullName>
    </submittedName>
</protein>
<dbReference type="Pfam" id="PF13181">
    <property type="entry name" value="TPR_8"/>
    <property type="match status" value="1"/>
</dbReference>
<evidence type="ECO:0000256" key="4">
    <source>
        <dbReference type="ARBA" id="ARBA00022490"/>
    </source>
</evidence>
<keyword evidence="5" id="KW-0677">Repeat</keyword>
<evidence type="ECO:0000256" key="6">
    <source>
        <dbReference type="ARBA" id="ARBA00022803"/>
    </source>
</evidence>
<evidence type="ECO:0000256" key="1">
    <source>
        <dbReference type="ARBA" id="ARBA00004496"/>
    </source>
</evidence>
<dbReference type="GO" id="GO:0005737">
    <property type="term" value="C:cytoplasm"/>
    <property type="evidence" value="ECO:0007669"/>
    <property type="project" value="UniProtKB-SubCell"/>
</dbReference>
<dbReference type="OrthoDB" id="9450131at2759"/>
<dbReference type="Gene3D" id="1.25.40.10">
    <property type="entry name" value="Tetratricopeptide repeat domain"/>
    <property type="match status" value="1"/>
</dbReference>